<keyword evidence="2" id="KW-0614">Plasmid</keyword>
<dbReference type="AlphaFoldDB" id="A0A2K8PSW2"/>
<accession>A0A2K8PSW2</accession>
<feature type="domain" description="A-factor biosynthesis hotdog" evidence="1">
    <location>
        <begin position="43"/>
        <end position="179"/>
    </location>
</feature>
<organism evidence="2 3">
    <name type="scientific">Streptomyces lavendulae subsp. lavendulae</name>
    <dbReference type="NCBI Taxonomy" id="58340"/>
    <lineage>
        <taxon>Bacteria</taxon>
        <taxon>Bacillati</taxon>
        <taxon>Actinomycetota</taxon>
        <taxon>Actinomycetes</taxon>
        <taxon>Kitasatosporales</taxon>
        <taxon>Streptomycetaceae</taxon>
        <taxon>Streptomyces</taxon>
    </lineage>
</organism>
<protein>
    <submittedName>
        <fullName evidence="2">A-factor biosynthesis hotdog domain protein</fullName>
    </submittedName>
</protein>
<dbReference type="KEGG" id="slx:SLAV_40300"/>
<dbReference type="InterPro" id="IPR005509">
    <property type="entry name" value="AfsA_hotdog_dom"/>
</dbReference>
<dbReference type="RefSeq" id="WP_031943727.1">
    <property type="nucleotide sequence ID" value="NC_024970.2"/>
</dbReference>
<dbReference type="GO" id="GO:0016740">
    <property type="term" value="F:transferase activity"/>
    <property type="evidence" value="ECO:0007669"/>
    <property type="project" value="InterPro"/>
</dbReference>
<evidence type="ECO:0000259" key="1">
    <source>
        <dbReference type="Pfam" id="PF03756"/>
    </source>
</evidence>
<dbReference type="GeneID" id="49388986"/>
<evidence type="ECO:0000313" key="2">
    <source>
        <dbReference type="EMBL" id="ATZ29822.1"/>
    </source>
</evidence>
<reference evidence="2 3" key="1">
    <citation type="submission" date="2017-11" db="EMBL/GenBank/DDBJ databases">
        <title>Complete genome sequence of Streptomyces lavendulae subsp. lavendulae CCM 3239 (formerly 'Streptomyces aureofaciens CCM 3239'), the producer of the angucycline-type antibiotic auricin.</title>
        <authorList>
            <person name="Busche T."/>
            <person name="Novakova R."/>
            <person name="Al'Dilaimi A."/>
            <person name="Homerova D."/>
            <person name="Feckova L."/>
            <person name="Rezuchova B."/>
            <person name="Mingyar E."/>
            <person name="Csolleiova D."/>
            <person name="Bekeova C."/>
            <person name="Winkler A."/>
            <person name="Sevcikova B."/>
            <person name="Kalinowski J."/>
            <person name="Kormanec J."/>
            <person name="Ruckert C."/>
        </authorList>
    </citation>
    <scope>NUCLEOTIDE SEQUENCE [LARGE SCALE GENOMIC DNA]</scope>
    <source>
        <strain evidence="2 3">CCM 3239</strain>
        <plasmid evidence="3">Plasmid psa3239</plasmid>
    </source>
</reference>
<evidence type="ECO:0000313" key="3">
    <source>
        <dbReference type="Proteomes" id="UP000231791"/>
    </source>
</evidence>
<dbReference type="InterPro" id="IPR047757">
    <property type="entry name" value="AfsA-like"/>
</dbReference>
<name>A0A2K8PSW2_STRLA</name>
<dbReference type="NCBIfam" id="NF041195">
    <property type="entry name" value="ScbA_BarX_GamBu"/>
    <property type="match status" value="1"/>
</dbReference>
<dbReference type="Proteomes" id="UP000231791">
    <property type="component" value="Plasmid pSA3239"/>
</dbReference>
<dbReference type="EMBL" id="CP024986">
    <property type="protein sequence ID" value="ATZ29822.1"/>
    <property type="molecule type" value="Genomic_DNA"/>
</dbReference>
<gene>
    <name evidence="2" type="ORF">SLAV_40300</name>
</gene>
<feature type="domain" description="A-factor biosynthesis hotdog" evidence="1">
    <location>
        <begin position="212"/>
        <end position="327"/>
    </location>
</feature>
<proteinExistence type="predicted"/>
<geneLocation type="plasmid" evidence="3">
    <name>psa3239</name>
</geneLocation>
<keyword evidence="3" id="KW-1185">Reference proteome</keyword>
<sequence>MSASTFQVERTAVYEPAWRTAAPPLGQRGNRFTSLTSTVPKELVHRASVAEVLLTDWERVDHSRFTVSAQWPRSHSFFTPVAGTYHDPLMVVETIRQIGSLLGHAEFGVPFGQHFLLWDLSVTVVPEHLQVSRTPASLDIDVSCTEVRRRSGDLGGLNYEAVVHRAGHVVATGRVSYTCTTPAVYRRIRPPHTLLPGHKPLPLTAPVAPQSVGRVSPTDVVLSPTGTQDRWQLRVDSLHPILFDHPVDHVPGMVLLEAARQAASAALGRSSLLPLNISGDFKRYAELDLPCFIEAERLHDGAPGGEETVAVTGHQDGHLVFNSTVTAAPYIG</sequence>
<dbReference type="OrthoDB" id="7838374at2"/>
<dbReference type="Pfam" id="PF03756">
    <property type="entry name" value="AfsA"/>
    <property type="match status" value="2"/>
</dbReference>